<name>A0AAV3QYR7_LITER</name>
<reference evidence="1 2" key="1">
    <citation type="submission" date="2024-01" db="EMBL/GenBank/DDBJ databases">
        <title>The complete chloroplast genome sequence of Lithospermum erythrorhizon: insights into the phylogenetic relationship among Boraginaceae species and the maternal lineages of purple gromwells.</title>
        <authorList>
            <person name="Okada T."/>
            <person name="Watanabe K."/>
        </authorList>
    </citation>
    <scope>NUCLEOTIDE SEQUENCE [LARGE SCALE GENOMIC DNA]</scope>
</reference>
<protein>
    <submittedName>
        <fullName evidence="1">Uncharacterized protein</fullName>
    </submittedName>
</protein>
<organism evidence="1 2">
    <name type="scientific">Lithospermum erythrorhizon</name>
    <name type="common">Purple gromwell</name>
    <name type="synonym">Lithospermum officinale var. erythrorhizon</name>
    <dbReference type="NCBI Taxonomy" id="34254"/>
    <lineage>
        <taxon>Eukaryota</taxon>
        <taxon>Viridiplantae</taxon>
        <taxon>Streptophyta</taxon>
        <taxon>Embryophyta</taxon>
        <taxon>Tracheophyta</taxon>
        <taxon>Spermatophyta</taxon>
        <taxon>Magnoliopsida</taxon>
        <taxon>eudicotyledons</taxon>
        <taxon>Gunneridae</taxon>
        <taxon>Pentapetalae</taxon>
        <taxon>asterids</taxon>
        <taxon>lamiids</taxon>
        <taxon>Boraginales</taxon>
        <taxon>Boraginaceae</taxon>
        <taxon>Boraginoideae</taxon>
        <taxon>Lithospermeae</taxon>
        <taxon>Lithospermum</taxon>
    </lineage>
</organism>
<sequence>MEFWMRELIPPRFILRALHHLRAFSYWKLAWNRQYPSGIGHCFFACWCCRSLVEQQGPSGDRLLWGTSRIIWGASKVRFAFGAPSTSSKLQHEMKAVGRVRTILDQSEDRV</sequence>
<evidence type="ECO:0000313" key="2">
    <source>
        <dbReference type="Proteomes" id="UP001454036"/>
    </source>
</evidence>
<dbReference type="EMBL" id="BAABME010006769">
    <property type="protein sequence ID" value="GAA0169249.1"/>
    <property type="molecule type" value="Genomic_DNA"/>
</dbReference>
<accession>A0AAV3QYR7</accession>
<dbReference type="Proteomes" id="UP001454036">
    <property type="component" value="Unassembled WGS sequence"/>
</dbReference>
<gene>
    <name evidence="1" type="ORF">LIER_23775</name>
</gene>
<comment type="caution">
    <text evidence="1">The sequence shown here is derived from an EMBL/GenBank/DDBJ whole genome shotgun (WGS) entry which is preliminary data.</text>
</comment>
<keyword evidence="2" id="KW-1185">Reference proteome</keyword>
<evidence type="ECO:0000313" key="1">
    <source>
        <dbReference type="EMBL" id="GAA0169249.1"/>
    </source>
</evidence>
<dbReference type="AlphaFoldDB" id="A0AAV3QYR7"/>
<proteinExistence type="predicted"/>